<proteinExistence type="predicted"/>
<protein>
    <submittedName>
        <fullName evidence="3">Uncharacterized protein</fullName>
    </submittedName>
</protein>
<reference evidence="3" key="1">
    <citation type="journal article" date="2020" name="Nature">
        <title>Giant virus diversity and host interactions through global metagenomics.</title>
        <authorList>
            <person name="Schulz F."/>
            <person name="Roux S."/>
            <person name="Paez-Espino D."/>
            <person name="Jungbluth S."/>
            <person name="Walsh D.A."/>
            <person name="Denef V.J."/>
            <person name="McMahon K.D."/>
            <person name="Konstantinidis K.T."/>
            <person name="Eloe-Fadrosh E.A."/>
            <person name="Kyrpides N.C."/>
            <person name="Woyke T."/>
        </authorList>
    </citation>
    <scope>NUCLEOTIDE SEQUENCE</scope>
    <source>
        <strain evidence="3">GVMAG-M-3300013006-15</strain>
    </source>
</reference>
<organism evidence="3">
    <name type="scientific">viral metagenome</name>
    <dbReference type="NCBI Taxonomy" id="1070528"/>
    <lineage>
        <taxon>unclassified sequences</taxon>
        <taxon>metagenomes</taxon>
        <taxon>organismal metagenomes</taxon>
    </lineage>
</organism>
<sequence length="280" mass="31100">MPGIDPATLNKVYFLVAIFLAILAGTILYVMYSGCRRQETFEDLPNYSVCLDLSTKFQTSVTDIRNRICALDTFTETGVAADFETVLNTQVVLPSDKGPAEIQAVFNEGKPERIATSQKQMKAQKLKALGQDCTGSDITMECFTDGSETLDDWLEIQKSIKDSLKKLKTVSIVLFKWISPNVRGYGKKAGVEGFADYSTLQEFMNSCPVAETMAPVPDDLKKKIFGDLIKNQSLLVPIQKELRLCEVLQQKMTEKKKRLESGQLDDSDIAMGSKNSPVEP</sequence>
<accession>A0A6C0BIE5</accession>
<evidence type="ECO:0000256" key="1">
    <source>
        <dbReference type="SAM" id="MobiDB-lite"/>
    </source>
</evidence>
<evidence type="ECO:0000313" key="3">
    <source>
        <dbReference type="EMBL" id="QHS91511.1"/>
    </source>
</evidence>
<evidence type="ECO:0000256" key="2">
    <source>
        <dbReference type="SAM" id="Phobius"/>
    </source>
</evidence>
<feature type="region of interest" description="Disordered" evidence="1">
    <location>
        <begin position="255"/>
        <end position="280"/>
    </location>
</feature>
<keyword evidence="2" id="KW-1133">Transmembrane helix</keyword>
<dbReference type="EMBL" id="MN739162">
    <property type="protein sequence ID" value="QHS91511.1"/>
    <property type="molecule type" value="Genomic_DNA"/>
</dbReference>
<name>A0A6C0BIE5_9ZZZZ</name>
<keyword evidence="2" id="KW-0812">Transmembrane</keyword>
<dbReference type="AlphaFoldDB" id="A0A6C0BIE5"/>
<keyword evidence="2" id="KW-0472">Membrane</keyword>
<feature type="transmembrane region" description="Helical" evidence="2">
    <location>
        <begin position="12"/>
        <end position="32"/>
    </location>
</feature>